<dbReference type="InterPro" id="IPR001789">
    <property type="entry name" value="Sig_transdc_resp-reg_receiver"/>
</dbReference>
<dbReference type="RefSeq" id="WP_040134075.1">
    <property type="nucleotide sequence ID" value="NZ_CP007794.1"/>
</dbReference>
<evidence type="ECO:0000313" key="4">
    <source>
        <dbReference type="EMBL" id="AIB13675.1"/>
    </source>
</evidence>
<sequence>MPDPVTAPLHVLVAEDESLAAMALEDFLSRKGYRVTLAQDGQEGLERYSADPADLVITDLRMPRMDGRALIRELRIRAAGLPILVMTGFLSMEAGEDDLTSDRWQPLVVLRKPVSPQVILDTLASLAQAAKLRSA</sequence>
<dbReference type="GO" id="GO:0000160">
    <property type="term" value="P:phosphorelay signal transduction system"/>
    <property type="evidence" value="ECO:0007669"/>
    <property type="project" value="InterPro"/>
</dbReference>
<dbReference type="KEGG" id="abq:ABAZ39_17210"/>
<dbReference type="Gene3D" id="3.40.50.2300">
    <property type="match status" value="1"/>
</dbReference>
<dbReference type="SUPFAM" id="SSF52172">
    <property type="entry name" value="CheY-like"/>
    <property type="match status" value="1"/>
</dbReference>
<dbReference type="CDD" id="cd17546">
    <property type="entry name" value="REC_hyHK_CKI1_RcsC-like"/>
    <property type="match status" value="1"/>
</dbReference>
<dbReference type="SMART" id="SM00448">
    <property type="entry name" value="REC"/>
    <property type="match status" value="1"/>
</dbReference>
<dbReference type="PANTHER" id="PTHR44591:SF3">
    <property type="entry name" value="RESPONSE REGULATORY DOMAIN-CONTAINING PROTEIN"/>
    <property type="match status" value="1"/>
</dbReference>
<gene>
    <name evidence="4" type="ORF">ABAZ39_17210</name>
</gene>
<dbReference type="Proteomes" id="UP000027186">
    <property type="component" value="Plasmid AbAZ39_p1"/>
</dbReference>
<protein>
    <submittedName>
        <fullName evidence="4">Regulator</fullName>
    </submittedName>
</protein>
<reference evidence="4 5" key="1">
    <citation type="journal article" date="2014" name="Genome Announc.">
        <title>Complete Genome Sequence of the Model Rhizosphere Strain Azospirillum brasilense Az39, Successfully Applied in Agriculture.</title>
        <authorList>
            <person name="Rivera D."/>
            <person name="Revale S."/>
            <person name="Molina R."/>
            <person name="Gualpa J."/>
            <person name="Puente M."/>
            <person name="Maroniche G."/>
            <person name="Paris G."/>
            <person name="Baker D."/>
            <person name="Clavijo B."/>
            <person name="McLay K."/>
            <person name="Spaepen S."/>
            <person name="Perticari A."/>
            <person name="Vazquez M."/>
            <person name="Wisniewski-Dye F."/>
            <person name="Watkins C."/>
            <person name="Martinez-Abarca F."/>
            <person name="Vanderleyden J."/>
            <person name="Cassan F."/>
        </authorList>
    </citation>
    <scope>NUCLEOTIDE SEQUENCE [LARGE SCALE GENOMIC DNA]</scope>
    <source>
        <strain evidence="4 5">Az39</strain>
        <plasmid evidence="4">AbAZ39_p1</plasmid>
    </source>
</reference>
<evidence type="ECO:0000256" key="1">
    <source>
        <dbReference type="ARBA" id="ARBA00022553"/>
    </source>
</evidence>
<dbReference type="PANTHER" id="PTHR44591">
    <property type="entry name" value="STRESS RESPONSE REGULATOR PROTEIN 1"/>
    <property type="match status" value="1"/>
</dbReference>
<dbReference type="EMBL" id="CP007794">
    <property type="protein sequence ID" value="AIB13675.1"/>
    <property type="molecule type" value="Genomic_DNA"/>
</dbReference>
<feature type="modified residue" description="4-aspartylphosphate" evidence="2">
    <location>
        <position position="59"/>
    </location>
</feature>
<evidence type="ECO:0000313" key="5">
    <source>
        <dbReference type="Proteomes" id="UP000027186"/>
    </source>
</evidence>
<proteinExistence type="predicted"/>
<keyword evidence="4" id="KW-0614">Plasmid</keyword>
<keyword evidence="1 2" id="KW-0597">Phosphoprotein</keyword>
<dbReference type="InterPro" id="IPR050595">
    <property type="entry name" value="Bact_response_regulator"/>
</dbReference>
<organism evidence="4 5">
    <name type="scientific">Azospirillum argentinense</name>
    <dbReference type="NCBI Taxonomy" id="2970906"/>
    <lineage>
        <taxon>Bacteria</taxon>
        <taxon>Pseudomonadati</taxon>
        <taxon>Pseudomonadota</taxon>
        <taxon>Alphaproteobacteria</taxon>
        <taxon>Rhodospirillales</taxon>
        <taxon>Azospirillaceae</taxon>
        <taxon>Azospirillum</taxon>
    </lineage>
</organism>
<geneLocation type="plasmid" evidence="4 5">
    <name>AbAZ39_p1</name>
</geneLocation>
<evidence type="ECO:0000256" key="2">
    <source>
        <dbReference type="PROSITE-ProRule" id="PRU00169"/>
    </source>
</evidence>
<name>A0A060DLK3_9PROT</name>
<dbReference type="Pfam" id="PF00072">
    <property type="entry name" value="Response_reg"/>
    <property type="match status" value="1"/>
</dbReference>
<feature type="domain" description="Response regulatory" evidence="3">
    <location>
        <begin position="10"/>
        <end position="127"/>
    </location>
</feature>
<dbReference type="PROSITE" id="PS50110">
    <property type="entry name" value="RESPONSE_REGULATORY"/>
    <property type="match status" value="1"/>
</dbReference>
<dbReference type="InterPro" id="IPR011006">
    <property type="entry name" value="CheY-like_superfamily"/>
</dbReference>
<dbReference type="AlphaFoldDB" id="A0A060DLK3"/>
<accession>A0A060DLK3</accession>
<evidence type="ECO:0000259" key="3">
    <source>
        <dbReference type="PROSITE" id="PS50110"/>
    </source>
</evidence>